<sequence>MPQSRPVLGSGLTLLLAIAVGLTVASNYYAQPLLHTIAAEFGLQARDAGLIVLAAQLSYGAGLFFLVPLGDLLEQRRLVVLMTLCSAFGLLLSWAAPSVGWLILGTTLTGLFSVAAQVLVPMAASMTEPERRGRVMGTLMSGLLLGILLARTAAGGLSSLGGWRSIYLLASVLMVLCAVGLWVALPQRRQAVQMRYPQLLASVLHLFVTEPVLRLRAVLGLLSFCLFGLFWTPLAFLSASAPYEFSDATIGLFGLAGAAGALAASLGGRQADRGKGPTATFTGLVLLLLAWIPLLWATQSLPALLGGVLALDLAVQLVHVSNQNAVYSLQPLARSRLNAAYITCYFIGGAMGSVLGSQLYQTQGWTGVVVAGLAISALALGVGTVGLRRHLVAGRADVATGEA</sequence>
<dbReference type="PANTHER" id="PTHR42910:SF1">
    <property type="entry name" value="MAJOR FACILITATOR SUPERFAMILY (MFS) PROFILE DOMAIN-CONTAINING PROTEIN"/>
    <property type="match status" value="1"/>
</dbReference>
<dbReference type="InterPro" id="IPR020846">
    <property type="entry name" value="MFS_dom"/>
</dbReference>
<dbReference type="PROSITE" id="PS50850">
    <property type="entry name" value="MFS"/>
    <property type="match status" value="1"/>
</dbReference>
<comment type="caution">
    <text evidence="6">The sequence shown here is derived from an EMBL/GenBank/DDBJ whole genome shotgun (WGS) entry which is preliminary data.</text>
</comment>
<evidence type="ECO:0000256" key="3">
    <source>
        <dbReference type="ARBA" id="ARBA00023136"/>
    </source>
</evidence>
<keyword evidence="1 4" id="KW-0812">Transmembrane</keyword>
<dbReference type="Pfam" id="PF07690">
    <property type="entry name" value="MFS_1"/>
    <property type="match status" value="1"/>
</dbReference>
<feature type="transmembrane region" description="Helical" evidence="4">
    <location>
        <begin position="217"/>
        <end position="236"/>
    </location>
</feature>
<evidence type="ECO:0000313" key="6">
    <source>
        <dbReference type="EMBL" id="OCR25645.1"/>
    </source>
</evidence>
<dbReference type="EMBL" id="LGSI01000031">
    <property type="protein sequence ID" value="OCR25645.1"/>
    <property type="molecule type" value="Genomic_DNA"/>
</dbReference>
<name>A0A1C7ZBH8_PSESX</name>
<keyword evidence="2 4" id="KW-1133">Transmembrane helix</keyword>
<feature type="domain" description="Major facilitator superfamily (MFS) profile" evidence="5">
    <location>
        <begin position="12"/>
        <end position="389"/>
    </location>
</feature>
<dbReference type="AlphaFoldDB" id="A0A1C7ZBH8"/>
<dbReference type="SUPFAM" id="SSF103473">
    <property type="entry name" value="MFS general substrate transporter"/>
    <property type="match status" value="1"/>
</dbReference>
<dbReference type="InterPro" id="IPR011701">
    <property type="entry name" value="MFS"/>
</dbReference>
<protein>
    <submittedName>
        <fullName evidence="6">Transporter</fullName>
    </submittedName>
</protein>
<accession>A0A1C7ZBH8</accession>
<dbReference type="PATRIC" id="fig|317.243.peg.6088"/>
<feature type="transmembrane region" description="Helical" evidence="4">
    <location>
        <begin position="340"/>
        <end position="359"/>
    </location>
</feature>
<feature type="transmembrane region" description="Helical" evidence="4">
    <location>
        <begin position="303"/>
        <end position="320"/>
    </location>
</feature>
<evidence type="ECO:0000259" key="5">
    <source>
        <dbReference type="PROSITE" id="PS50850"/>
    </source>
</evidence>
<feature type="transmembrane region" description="Helical" evidence="4">
    <location>
        <begin position="166"/>
        <end position="185"/>
    </location>
</feature>
<feature type="transmembrane region" description="Helical" evidence="4">
    <location>
        <begin position="49"/>
        <end position="66"/>
    </location>
</feature>
<feature type="transmembrane region" description="Helical" evidence="4">
    <location>
        <begin position="279"/>
        <end position="297"/>
    </location>
</feature>
<evidence type="ECO:0000313" key="7">
    <source>
        <dbReference type="Proteomes" id="UP000093104"/>
    </source>
</evidence>
<organism evidence="6 7">
    <name type="scientific">Pseudomonas syringae</name>
    <dbReference type="NCBI Taxonomy" id="317"/>
    <lineage>
        <taxon>Bacteria</taxon>
        <taxon>Pseudomonadati</taxon>
        <taxon>Pseudomonadota</taxon>
        <taxon>Gammaproteobacteria</taxon>
        <taxon>Pseudomonadales</taxon>
        <taxon>Pseudomonadaceae</taxon>
        <taxon>Pseudomonas</taxon>
    </lineage>
</organism>
<feature type="transmembrane region" description="Helical" evidence="4">
    <location>
        <begin position="365"/>
        <end position="387"/>
    </location>
</feature>
<feature type="transmembrane region" description="Helical" evidence="4">
    <location>
        <begin position="78"/>
        <end position="96"/>
    </location>
</feature>
<feature type="transmembrane region" description="Helical" evidence="4">
    <location>
        <begin position="248"/>
        <end position="267"/>
    </location>
</feature>
<feature type="transmembrane region" description="Helical" evidence="4">
    <location>
        <begin position="135"/>
        <end position="154"/>
    </location>
</feature>
<dbReference type="GO" id="GO:0022857">
    <property type="term" value="F:transmembrane transporter activity"/>
    <property type="evidence" value="ECO:0007669"/>
    <property type="project" value="InterPro"/>
</dbReference>
<reference evidence="6 7" key="1">
    <citation type="submission" date="2015-07" db="EMBL/GenBank/DDBJ databases">
        <title>Draft genome sequence of a diazotrophic, plant growth-promoting rhizobacterium of the Pseudomonas syringae complex.</title>
        <authorList>
            <person name="Patten C.L."/>
            <person name="Jeong H."/>
        </authorList>
    </citation>
    <scope>NUCLEOTIDE SEQUENCE [LARGE SCALE GENOMIC DNA]</scope>
    <source>
        <strain evidence="6 7">GR12-2</strain>
    </source>
</reference>
<evidence type="ECO:0000256" key="1">
    <source>
        <dbReference type="ARBA" id="ARBA00022692"/>
    </source>
</evidence>
<feature type="transmembrane region" description="Helical" evidence="4">
    <location>
        <begin position="102"/>
        <end position="123"/>
    </location>
</feature>
<dbReference type="Gene3D" id="1.20.1250.20">
    <property type="entry name" value="MFS general substrate transporter like domains"/>
    <property type="match status" value="1"/>
</dbReference>
<dbReference type="CDD" id="cd17324">
    <property type="entry name" value="MFS_NepI_like"/>
    <property type="match status" value="1"/>
</dbReference>
<proteinExistence type="predicted"/>
<dbReference type="RefSeq" id="WP_065832735.1">
    <property type="nucleotide sequence ID" value="NZ_LGSI01000031.1"/>
</dbReference>
<evidence type="ECO:0000256" key="4">
    <source>
        <dbReference type="SAM" id="Phobius"/>
    </source>
</evidence>
<keyword evidence="3 4" id="KW-0472">Membrane</keyword>
<dbReference type="OrthoDB" id="9815356at2"/>
<evidence type="ECO:0000256" key="2">
    <source>
        <dbReference type="ARBA" id="ARBA00022989"/>
    </source>
</evidence>
<gene>
    <name evidence="6" type="ORF">AFK24_07930</name>
</gene>
<dbReference type="InterPro" id="IPR036259">
    <property type="entry name" value="MFS_trans_sf"/>
</dbReference>
<dbReference type="PANTHER" id="PTHR42910">
    <property type="entry name" value="TRANSPORTER SCO4007-RELATED"/>
    <property type="match status" value="1"/>
</dbReference>
<dbReference type="Proteomes" id="UP000093104">
    <property type="component" value="Unassembled WGS sequence"/>
</dbReference>